<evidence type="ECO:0000313" key="1">
    <source>
        <dbReference type="EMBL" id="TWT26483.1"/>
    </source>
</evidence>
<evidence type="ECO:0000313" key="2">
    <source>
        <dbReference type="Proteomes" id="UP000320791"/>
    </source>
</evidence>
<accession>A0A5C5ULN9</accession>
<dbReference type="SUPFAM" id="SSF117987">
    <property type="entry name" value="CRISPR-associated protein"/>
    <property type="match status" value="2"/>
</dbReference>
<sequence>MPYLSRMDLNPHRRKTAQFLANPRSLHAAVMCCFPPNKEQTDARILWRIDRNQHEVTLWLTSSTVPSFEHLQEQAGWANEVTWETRDYAPLLNRLIKGQQYRFRLAANPVVTARCEDGKKRRLPLVREHEQISWLTNRSEQIGARFLTTDNDGAEIPAITVTEDKTLRFRREKQTVTLARVQLDGVLTVTDPKLLADALVRGVGKGKGYGLGMLTLAAM</sequence>
<protein>
    <submittedName>
        <fullName evidence="1">Type I-E CRISPR-associated protein Cas6/Cse3/CasE</fullName>
    </submittedName>
</protein>
<dbReference type="CDD" id="cd09727">
    <property type="entry name" value="Cas6_I-E"/>
    <property type="match status" value="1"/>
</dbReference>
<organism evidence="1 2">
    <name type="scientific">Corynebacterium canis</name>
    <dbReference type="NCBI Taxonomy" id="679663"/>
    <lineage>
        <taxon>Bacteria</taxon>
        <taxon>Bacillati</taxon>
        <taxon>Actinomycetota</taxon>
        <taxon>Actinomycetes</taxon>
        <taxon>Mycobacteriales</taxon>
        <taxon>Corynebacteriaceae</taxon>
        <taxon>Corynebacterium</taxon>
    </lineage>
</organism>
<dbReference type="Gene3D" id="3.30.70.1200">
    <property type="entry name" value="Crispr-associated protein, domain 1"/>
    <property type="match status" value="1"/>
</dbReference>
<keyword evidence="2" id="KW-1185">Reference proteome</keyword>
<dbReference type="RefSeq" id="WP_146324098.1">
    <property type="nucleotide sequence ID" value="NZ_BAABLR010000074.1"/>
</dbReference>
<dbReference type="Pfam" id="PF08798">
    <property type="entry name" value="CRISPR_assoc"/>
    <property type="match status" value="1"/>
</dbReference>
<dbReference type="EMBL" id="VOHM01000009">
    <property type="protein sequence ID" value="TWT26483.1"/>
    <property type="molecule type" value="Genomic_DNA"/>
</dbReference>
<name>A0A5C5ULN9_9CORY</name>
<comment type="caution">
    <text evidence="1">The sequence shown here is derived from an EMBL/GenBank/DDBJ whole genome shotgun (WGS) entry which is preliminary data.</text>
</comment>
<proteinExistence type="predicted"/>
<dbReference type="Gene3D" id="3.30.70.1210">
    <property type="entry name" value="Crispr-associated protein, domain 2"/>
    <property type="match status" value="1"/>
</dbReference>
<reference evidence="1 2" key="1">
    <citation type="submission" date="2019-08" db="EMBL/GenBank/DDBJ databases">
        <authorList>
            <person name="Lei W."/>
        </authorList>
    </citation>
    <scope>NUCLEOTIDE SEQUENCE [LARGE SCALE GENOMIC DNA]</scope>
    <source>
        <strain evidence="1 2">CCUG 58627</strain>
    </source>
</reference>
<dbReference type="Proteomes" id="UP000320791">
    <property type="component" value="Unassembled WGS sequence"/>
</dbReference>
<dbReference type="AlphaFoldDB" id="A0A5C5ULN9"/>
<dbReference type="InterPro" id="IPR010179">
    <property type="entry name" value="CRISPR-assoc_prot_Cse3"/>
</dbReference>
<gene>
    <name evidence="1" type="primary">cas6e</name>
    <name evidence="1" type="ORF">FRX94_05325</name>
</gene>
<dbReference type="OrthoDB" id="9795689at2"/>
<dbReference type="NCBIfam" id="TIGR01907">
    <property type="entry name" value="casE_Cse3"/>
    <property type="match status" value="1"/>
</dbReference>
<dbReference type="SMART" id="SM01101">
    <property type="entry name" value="CRISPR_assoc"/>
    <property type="match status" value="1"/>
</dbReference>